<sequence length="232" mass="27200">MAVKEDQSSFQLVEEGMCSGITNCVSACKGKGLCCQNYSPRFSLLELGLLAAYDVSLAKKIIQKGTPIEIYGFDPTEENSLVLAFRLDQRDEPCRFLSPQGCTLPYGVRTLPCRTYLCLKGKFHLLFHTSHYRKYKQMVKYLEKYDQRFYNLFLEILNSYAILRNEALDFTRESWLNHFLPVLMKESQRYSETFHKFLAAHWSPAYRPELHYHYTLDNFWMDMKGVKITNPH</sequence>
<protein>
    <submittedName>
        <fullName evidence="1">Uncharacterized protein</fullName>
    </submittedName>
</protein>
<gene>
    <name evidence="1" type="ORF">HNQ80_001625</name>
</gene>
<evidence type="ECO:0000313" key="1">
    <source>
        <dbReference type="EMBL" id="MBB6215536.1"/>
    </source>
</evidence>
<accession>A0A841KPY3</accession>
<organism evidence="1 2">
    <name type="scientific">Anaerosolibacter carboniphilus</name>
    <dbReference type="NCBI Taxonomy" id="1417629"/>
    <lineage>
        <taxon>Bacteria</taxon>
        <taxon>Bacillati</taxon>
        <taxon>Bacillota</taxon>
        <taxon>Clostridia</taxon>
        <taxon>Peptostreptococcales</taxon>
        <taxon>Thermotaleaceae</taxon>
        <taxon>Anaerosolibacter</taxon>
    </lineage>
</organism>
<dbReference type="AlphaFoldDB" id="A0A841KPY3"/>
<dbReference type="RefSeq" id="WP_184309915.1">
    <property type="nucleotide sequence ID" value="NZ_JACHEN010000008.1"/>
</dbReference>
<evidence type="ECO:0000313" key="2">
    <source>
        <dbReference type="Proteomes" id="UP000579281"/>
    </source>
</evidence>
<dbReference type="EMBL" id="JACHEN010000008">
    <property type="protein sequence ID" value="MBB6215536.1"/>
    <property type="molecule type" value="Genomic_DNA"/>
</dbReference>
<dbReference type="Proteomes" id="UP000579281">
    <property type="component" value="Unassembled WGS sequence"/>
</dbReference>
<name>A0A841KPY3_9FIRM</name>
<proteinExistence type="predicted"/>
<keyword evidence="2" id="KW-1185">Reference proteome</keyword>
<reference evidence="1 2" key="1">
    <citation type="submission" date="2020-08" db="EMBL/GenBank/DDBJ databases">
        <title>Genomic Encyclopedia of Type Strains, Phase IV (KMG-IV): sequencing the most valuable type-strain genomes for metagenomic binning, comparative biology and taxonomic classification.</title>
        <authorList>
            <person name="Goeker M."/>
        </authorList>
    </citation>
    <scope>NUCLEOTIDE SEQUENCE [LARGE SCALE GENOMIC DNA]</scope>
    <source>
        <strain evidence="1 2">DSM 103526</strain>
    </source>
</reference>
<comment type="caution">
    <text evidence="1">The sequence shown here is derived from an EMBL/GenBank/DDBJ whole genome shotgun (WGS) entry which is preliminary data.</text>
</comment>